<proteinExistence type="predicted"/>
<dbReference type="AlphaFoldDB" id="A0A1H0CC19"/>
<dbReference type="InterPro" id="IPR048152">
    <property type="entry name" value="AMED_5909-like"/>
</dbReference>
<dbReference type="Proteomes" id="UP000183376">
    <property type="component" value="Chromosome I"/>
</dbReference>
<sequence>MTTVRQSRLPDRLEDARTWLLARYPNEKRSPGTLRNWYRLQAEVFEHVAATDHRHEHEAAALASIARQRVEQIGAEVGKEFDRPPTPTPPAARTPQDG</sequence>
<dbReference type="STRING" id="211114.SAMN04489726_7135"/>
<name>A0A1H0CC19_ALLAB</name>
<evidence type="ECO:0000313" key="2">
    <source>
        <dbReference type="EMBL" id="SDN55321.1"/>
    </source>
</evidence>
<accession>A0A1H0CC19</accession>
<dbReference type="NCBIfam" id="NF041510">
    <property type="entry name" value="AMED_5909_fam"/>
    <property type="match status" value="1"/>
</dbReference>
<evidence type="ECO:0000256" key="1">
    <source>
        <dbReference type="SAM" id="MobiDB-lite"/>
    </source>
</evidence>
<dbReference type="EMBL" id="LT629701">
    <property type="protein sequence ID" value="SDN55321.1"/>
    <property type="molecule type" value="Genomic_DNA"/>
</dbReference>
<feature type="region of interest" description="Disordered" evidence="1">
    <location>
        <begin position="75"/>
        <end position="98"/>
    </location>
</feature>
<organism evidence="2 3">
    <name type="scientific">Allokutzneria albata</name>
    <name type="common">Kibdelosporangium albatum</name>
    <dbReference type="NCBI Taxonomy" id="211114"/>
    <lineage>
        <taxon>Bacteria</taxon>
        <taxon>Bacillati</taxon>
        <taxon>Actinomycetota</taxon>
        <taxon>Actinomycetes</taxon>
        <taxon>Pseudonocardiales</taxon>
        <taxon>Pseudonocardiaceae</taxon>
        <taxon>Allokutzneria</taxon>
    </lineage>
</organism>
<reference evidence="2 3" key="1">
    <citation type="submission" date="2016-10" db="EMBL/GenBank/DDBJ databases">
        <authorList>
            <person name="de Groot N.N."/>
        </authorList>
    </citation>
    <scope>NUCLEOTIDE SEQUENCE [LARGE SCALE GENOMIC DNA]</scope>
    <source>
        <strain evidence="2 3">DSM 44149</strain>
    </source>
</reference>
<dbReference type="RefSeq" id="WP_030426346.1">
    <property type="nucleotide sequence ID" value="NZ_JOEF01000001.1"/>
</dbReference>
<gene>
    <name evidence="2" type="ORF">SAMN04489726_7135</name>
</gene>
<evidence type="ECO:0000313" key="3">
    <source>
        <dbReference type="Proteomes" id="UP000183376"/>
    </source>
</evidence>
<protein>
    <submittedName>
        <fullName evidence="2">Uncharacterized protein</fullName>
    </submittedName>
</protein>
<keyword evidence="3" id="KW-1185">Reference proteome</keyword>